<feature type="chain" id="PRO_5042187590" evidence="1">
    <location>
        <begin position="25"/>
        <end position="378"/>
    </location>
</feature>
<evidence type="ECO:0000313" key="2">
    <source>
        <dbReference type="EMBL" id="KAI1700961.1"/>
    </source>
</evidence>
<dbReference type="AlphaFoldDB" id="A0AAD4R047"/>
<keyword evidence="1" id="KW-0732">Signal</keyword>
<proteinExistence type="predicted"/>
<evidence type="ECO:0000256" key="1">
    <source>
        <dbReference type="SAM" id="SignalP"/>
    </source>
</evidence>
<keyword evidence="3" id="KW-1185">Reference proteome</keyword>
<protein>
    <submittedName>
        <fullName evidence="2">Uncharacterized protein</fullName>
    </submittedName>
</protein>
<feature type="signal peptide" evidence="1">
    <location>
        <begin position="1"/>
        <end position="24"/>
    </location>
</feature>
<dbReference type="Proteomes" id="UP001201812">
    <property type="component" value="Unassembled WGS sequence"/>
</dbReference>
<evidence type="ECO:0000313" key="3">
    <source>
        <dbReference type="Proteomes" id="UP001201812"/>
    </source>
</evidence>
<comment type="caution">
    <text evidence="2">The sequence shown here is derived from an EMBL/GenBank/DDBJ whole genome shotgun (WGS) entry which is preliminary data.</text>
</comment>
<name>A0AAD4R047_9BILA</name>
<organism evidence="2 3">
    <name type="scientific">Ditylenchus destructor</name>
    <dbReference type="NCBI Taxonomy" id="166010"/>
    <lineage>
        <taxon>Eukaryota</taxon>
        <taxon>Metazoa</taxon>
        <taxon>Ecdysozoa</taxon>
        <taxon>Nematoda</taxon>
        <taxon>Chromadorea</taxon>
        <taxon>Rhabditida</taxon>
        <taxon>Tylenchina</taxon>
        <taxon>Tylenchomorpha</taxon>
        <taxon>Sphaerularioidea</taxon>
        <taxon>Anguinidae</taxon>
        <taxon>Anguininae</taxon>
        <taxon>Ditylenchus</taxon>
    </lineage>
</organism>
<accession>A0AAD4R047</accession>
<reference evidence="2" key="1">
    <citation type="submission" date="2022-01" db="EMBL/GenBank/DDBJ databases">
        <title>Genome Sequence Resource for Two Populations of Ditylenchus destructor, the Migratory Endoparasitic Phytonematode.</title>
        <authorList>
            <person name="Zhang H."/>
            <person name="Lin R."/>
            <person name="Xie B."/>
        </authorList>
    </citation>
    <scope>NUCLEOTIDE SEQUENCE</scope>
    <source>
        <strain evidence="2">BazhouSP</strain>
    </source>
</reference>
<gene>
    <name evidence="2" type="ORF">DdX_16400</name>
</gene>
<sequence length="378" mass="42700">MSQSRYFFCFAILPLVILATFVTSAPKPATWNESIAVGSFNKLDSGNGPYSHFVELNYSVKSAKVSDWPEKKYKASDSKIFLSPDKFKPVKEVTLTVKSVNNSAVNNWLNNSDNVALPNKIVAKDGVFQAIIGLEEIPNTLPKKYQFREIELCDDENEECVKIKISREDIGKVLEKNIYLHLTKLPENAMNVGSLVPGRELATIRGKSESVTIEIFGNVWVNNDSARRLGYVRPEDDLMLKPLYGSYSPFKEHYGYKLKAYLHEYTITGPQRKGSVDLLVKQIKDKSVSIDASNGRFNFSLEVPTALENPIHESQEGPYVYFYLVPSSQNPNRTLIELEHRFTCPKPSVVATNTRFRHDVEIKARSLEHLTKRGRGSA</sequence>
<dbReference type="EMBL" id="JAKKPZ010000130">
    <property type="protein sequence ID" value="KAI1700961.1"/>
    <property type="molecule type" value="Genomic_DNA"/>
</dbReference>